<dbReference type="PANTHER" id="PTHR30329">
    <property type="entry name" value="STATOR ELEMENT OF FLAGELLAR MOTOR COMPLEX"/>
    <property type="match status" value="1"/>
</dbReference>
<comment type="subcellular location">
    <subcellularLocation>
        <location evidence="1">Cell outer membrane</location>
    </subcellularLocation>
</comment>
<dbReference type="InterPro" id="IPR006664">
    <property type="entry name" value="OMP_bac"/>
</dbReference>
<proteinExistence type="predicted"/>
<dbReference type="InterPro" id="IPR006665">
    <property type="entry name" value="OmpA-like"/>
</dbReference>
<accession>A0ABQ0JK81</accession>
<dbReference type="CDD" id="cd07185">
    <property type="entry name" value="OmpA_C-like"/>
    <property type="match status" value="1"/>
</dbReference>
<dbReference type="EMBL" id="BBMS01000058">
    <property type="protein sequence ID" value="GAL29173.1"/>
    <property type="molecule type" value="Genomic_DNA"/>
</dbReference>
<feature type="domain" description="OmpA-like" evidence="6">
    <location>
        <begin position="1"/>
        <end position="75"/>
    </location>
</feature>
<dbReference type="Proteomes" id="UP000029223">
    <property type="component" value="Unassembled WGS sequence"/>
</dbReference>
<evidence type="ECO:0000256" key="3">
    <source>
        <dbReference type="ARBA" id="ARBA00023237"/>
    </source>
</evidence>
<evidence type="ECO:0000256" key="2">
    <source>
        <dbReference type="ARBA" id="ARBA00023136"/>
    </source>
</evidence>
<keyword evidence="3" id="KW-0998">Cell outer membrane</keyword>
<keyword evidence="2 4" id="KW-0472">Membrane</keyword>
<keyword evidence="7" id="KW-0449">Lipoprotein</keyword>
<gene>
    <name evidence="7" type="ORF">JCM19239_2764</name>
</gene>
<evidence type="ECO:0000313" key="8">
    <source>
        <dbReference type="Proteomes" id="UP000029223"/>
    </source>
</evidence>
<dbReference type="PROSITE" id="PS51123">
    <property type="entry name" value="OMPA_2"/>
    <property type="match status" value="1"/>
</dbReference>
<dbReference type="Pfam" id="PF00691">
    <property type="entry name" value="OmpA"/>
    <property type="match status" value="1"/>
</dbReference>
<evidence type="ECO:0000256" key="1">
    <source>
        <dbReference type="ARBA" id="ARBA00004442"/>
    </source>
</evidence>
<dbReference type="PRINTS" id="PR01021">
    <property type="entry name" value="OMPADOMAIN"/>
</dbReference>
<protein>
    <submittedName>
        <fullName evidence="7">Outer membrane lipoprotein OmpA family</fullName>
    </submittedName>
</protein>
<dbReference type="SUPFAM" id="SSF103088">
    <property type="entry name" value="OmpA-like"/>
    <property type="match status" value="1"/>
</dbReference>
<dbReference type="PANTHER" id="PTHR30329:SF21">
    <property type="entry name" value="LIPOPROTEIN YIAD-RELATED"/>
    <property type="match status" value="1"/>
</dbReference>
<evidence type="ECO:0000259" key="6">
    <source>
        <dbReference type="PROSITE" id="PS51123"/>
    </source>
</evidence>
<evidence type="ECO:0000256" key="5">
    <source>
        <dbReference type="SAM" id="MobiDB-lite"/>
    </source>
</evidence>
<comment type="caution">
    <text evidence="7">The sequence shown here is derived from an EMBL/GenBank/DDBJ whole genome shotgun (WGS) entry which is preliminary data.</text>
</comment>
<dbReference type="InterPro" id="IPR036737">
    <property type="entry name" value="OmpA-like_sf"/>
</dbReference>
<evidence type="ECO:0000313" key="7">
    <source>
        <dbReference type="EMBL" id="GAL29173.1"/>
    </source>
</evidence>
<reference evidence="8" key="1">
    <citation type="submission" date="2014-09" db="EMBL/GenBank/DDBJ databases">
        <title>Vibrio variabilis JCM 19239. (C206) whole genome shotgun sequence.</title>
        <authorList>
            <person name="Sawabe T."/>
            <person name="Meirelles P."/>
            <person name="Nakanishi M."/>
            <person name="Sayaka M."/>
            <person name="Hattori M."/>
            <person name="Ohkuma M."/>
        </authorList>
    </citation>
    <scope>NUCLEOTIDE SEQUENCE [LARGE SCALE GENOMIC DNA]</scope>
    <source>
        <strain evidence="8">JCM 19239</strain>
    </source>
</reference>
<feature type="region of interest" description="Disordered" evidence="5">
    <location>
        <begin position="45"/>
        <end position="83"/>
    </location>
</feature>
<sequence>MTVEGHTDWVGSNEYNQALGFRRAQSTAGELHRYGVTKENTTIKSFGESEPIASNKVADGRSQNRRSDVFIPLDSEIEPKSGE</sequence>
<keyword evidence="8" id="KW-1185">Reference proteome</keyword>
<evidence type="ECO:0000256" key="4">
    <source>
        <dbReference type="PROSITE-ProRule" id="PRU00473"/>
    </source>
</evidence>
<dbReference type="Gene3D" id="3.30.1330.60">
    <property type="entry name" value="OmpA-like domain"/>
    <property type="match status" value="1"/>
</dbReference>
<organism evidence="7 8">
    <name type="scientific">Vibrio variabilis</name>
    <dbReference type="NCBI Taxonomy" id="990271"/>
    <lineage>
        <taxon>Bacteria</taxon>
        <taxon>Pseudomonadati</taxon>
        <taxon>Pseudomonadota</taxon>
        <taxon>Gammaproteobacteria</taxon>
        <taxon>Vibrionales</taxon>
        <taxon>Vibrionaceae</taxon>
        <taxon>Vibrio</taxon>
    </lineage>
</organism>
<dbReference type="InterPro" id="IPR050330">
    <property type="entry name" value="Bact_OuterMem_StrucFunc"/>
</dbReference>
<name>A0ABQ0JK81_9VIBR</name>